<dbReference type="Gene3D" id="1.10.10.10">
    <property type="entry name" value="Winged helix-like DNA-binding domain superfamily/Winged helix DNA-binding domain"/>
    <property type="match status" value="1"/>
</dbReference>
<comment type="caution">
    <text evidence="6">The sequence shown here is derived from an EMBL/GenBank/DDBJ whole genome shotgun (WGS) entry which is preliminary data.</text>
</comment>
<dbReference type="SMART" id="SM00419">
    <property type="entry name" value="HTH_CRP"/>
    <property type="match status" value="1"/>
</dbReference>
<proteinExistence type="predicted"/>
<dbReference type="PANTHER" id="PTHR24567:SF26">
    <property type="entry name" value="REGULATORY PROTEIN YEIL"/>
    <property type="match status" value="1"/>
</dbReference>
<dbReference type="Pfam" id="PF13545">
    <property type="entry name" value="HTH_Crp_2"/>
    <property type="match status" value="1"/>
</dbReference>
<keyword evidence="2" id="KW-0238">DNA-binding</keyword>
<dbReference type="EMBL" id="LBQB01000009">
    <property type="protein sequence ID" value="KKP69104.1"/>
    <property type="molecule type" value="Genomic_DNA"/>
</dbReference>
<evidence type="ECO:0000259" key="5">
    <source>
        <dbReference type="PROSITE" id="PS51063"/>
    </source>
</evidence>
<protein>
    <submittedName>
        <fullName evidence="6">CRP/FNR family transcriptional regulator</fullName>
    </submittedName>
</protein>
<evidence type="ECO:0000256" key="1">
    <source>
        <dbReference type="ARBA" id="ARBA00023015"/>
    </source>
</evidence>
<dbReference type="InterPro" id="IPR050397">
    <property type="entry name" value="Env_Response_Regulators"/>
</dbReference>
<dbReference type="InterPro" id="IPR036388">
    <property type="entry name" value="WH-like_DNA-bd_sf"/>
</dbReference>
<dbReference type="InterPro" id="IPR036390">
    <property type="entry name" value="WH_DNA-bd_sf"/>
</dbReference>
<dbReference type="PROSITE" id="PS50042">
    <property type="entry name" value="CNMP_BINDING_3"/>
    <property type="match status" value="1"/>
</dbReference>
<dbReference type="GO" id="GO:0003677">
    <property type="term" value="F:DNA binding"/>
    <property type="evidence" value="ECO:0007669"/>
    <property type="project" value="UniProtKB-KW"/>
</dbReference>
<dbReference type="GO" id="GO:0003700">
    <property type="term" value="F:DNA-binding transcription factor activity"/>
    <property type="evidence" value="ECO:0007669"/>
    <property type="project" value="TreeGrafter"/>
</dbReference>
<reference evidence="6 7" key="1">
    <citation type="journal article" date="2015" name="Nature">
        <title>rRNA introns, odd ribosomes, and small enigmatic genomes across a large radiation of phyla.</title>
        <authorList>
            <person name="Brown C.T."/>
            <person name="Hug L.A."/>
            <person name="Thomas B.C."/>
            <person name="Sharon I."/>
            <person name="Castelle C.J."/>
            <person name="Singh A."/>
            <person name="Wilkins M.J."/>
            <person name="Williams K.H."/>
            <person name="Banfield J.F."/>
        </authorList>
    </citation>
    <scope>NUCLEOTIDE SEQUENCE [LARGE SCALE GENOMIC DNA]</scope>
</reference>
<feature type="domain" description="HTH crp-type" evidence="5">
    <location>
        <begin position="135"/>
        <end position="209"/>
    </location>
</feature>
<dbReference type="InterPro" id="IPR000595">
    <property type="entry name" value="cNMP-bd_dom"/>
</dbReference>
<dbReference type="CDD" id="cd00038">
    <property type="entry name" value="CAP_ED"/>
    <property type="match status" value="1"/>
</dbReference>
<name>A0A0G0BI25_UNCC3</name>
<dbReference type="InterPro" id="IPR012318">
    <property type="entry name" value="HTH_CRP"/>
</dbReference>
<feature type="domain" description="Cyclic nucleotide-binding" evidence="4">
    <location>
        <begin position="22"/>
        <end position="121"/>
    </location>
</feature>
<evidence type="ECO:0000256" key="3">
    <source>
        <dbReference type="ARBA" id="ARBA00023163"/>
    </source>
</evidence>
<dbReference type="InterPro" id="IPR014710">
    <property type="entry name" value="RmlC-like_jellyroll"/>
</dbReference>
<gene>
    <name evidence="6" type="ORF">UR67_C0009G0031</name>
</gene>
<dbReference type="PROSITE" id="PS51063">
    <property type="entry name" value="HTH_CRP_2"/>
    <property type="match status" value="1"/>
</dbReference>
<dbReference type="SUPFAM" id="SSF51206">
    <property type="entry name" value="cAMP-binding domain-like"/>
    <property type="match status" value="1"/>
</dbReference>
<evidence type="ECO:0000256" key="2">
    <source>
        <dbReference type="ARBA" id="ARBA00023125"/>
    </source>
</evidence>
<dbReference type="GO" id="GO:0005829">
    <property type="term" value="C:cytosol"/>
    <property type="evidence" value="ECO:0007669"/>
    <property type="project" value="TreeGrafter"/>
</dbReference>
<dbReference type="PANTHER" id="PTHR24567">
    <property type="entry name" value="CRP FAMILY TRANSCRIPTIONAL REGULATORY PROTEIN"/>
    <property type="match status" value="1"/>
</dbReference>
<sequence length="229" mass="26717">MNNVTLENKIENFFLRFTSLKYKKNEIIIRGGDIPQGVFFLKSGYVRVYTLSIEGKELTLNIFKPGSYFPLNWVFSNYPNYYYFEAMTPVTLYRANPENVQVFLKENSDVTYELTQRILSGLQGMMARIEHLMFGNAQTRIVSVLLMVTSRFGIRDKNGQVKISIKLTHQEIANMAGISRETATKEISELKKMKLIDQDKRFLVILDHKQLEEELIEKFLSRSTFSYTF</sequence>
<dbReference type="AlphaFoldDB" id="A0A0G0BI25"/>
<evidence type="ECO:0000313" key="6">
    <source>
        <dbReference type="EMBL" id="KKP69104.1"/>
    </source>
</evidence>
<dbReference type="PRINTS" id="PR00034">
    <property type="entry name" value="HTHCRP"/>
</dbReference>
<evidence type="ECO:0000313" key="7">
    <source>
        <dbReference type="Proteomes" id="UP000034581"/>
    </source>
</evidence>
<dbReference type="SMART" id="SM00100">
    <property type="entry name" value="cNMP"/>
    <property type="match status" value="1"/>
</dbReference>
<accession>A0A0G0BI25</accession>
<dbReference type="STRING" id="1618350.UR67_C0009G0031"/>
<dbReference type="Pfam" id="PF00027">
    <property type="entry name" value="cNMP_binding"/>
    <property type="match status" value="1"/>
</dbReference>
<organism evidence="6 7">
    <name type="scientific">candidate division CPR3 bacterium GW2011_GWF2_35_18</name>
    <dbReference type="NCBI Taxonomy" id="1618350"/>
    <lineage>
        <taxon>Bacteria</taxon>
        <taxon>Bacteria division CPR3</taxon>
    </lineage>
</organism>
<dbReference type="InterPro" id="IPR018490">
    <property type="entry name" value="cNMP-bd_dom_sf"/>
</dbReference>
<keyword evidence="1" id="KW-0805">Transcription regulation</keyword>
<evidence type="ECO:0000259" key="4">
    <source>
        <dbReference type="PROSITE" id="PS50042"/>
    </source>
</evidence>
<dbReference type="Gene3D" id="2.60.120.10">
    <property type="entry name" value="Jelly Rolls"/>
    <property type="match status" value="1"/>
</dbReference>
<keyword evidence="3" id="KW-0804">Transcription</keyword>
<dbReference type="Proteomes" id="UP000034581">
    <property type="component" value="Unassembled WGS sequence"/>
</dbReference>
<dbReference type="SUPFAM" id="SSF46785">
    <property type="entry name" value="Winged helix' DNA-binding domain"/>
    <property type="match status" value="1"/>
</dbReference>